<sequence length="161" mass="17061">MSEEAEIDEPKKGGGLMKPLLFGLPLVAAAAGAAFYFDVPGMIAGGEPAGEEVIVEAEAKEQVAIVNLDVFVVSLADSRDIRPALPRLNIGVAVMTVDPDTAEQLKPVLRNDFIAAMRVIDAAALRSTEGLPMIRSALESRAQDVLGDAYRGVLITEFIVL</sequence>
<dbReference type="Pfam" id="PF03748">
    <property type="entry name" value="FliL"/>
    <property type="match status" value="1"/>
</dbReference>
<keyword evidence="4" id="KW-1003">Cell membrane</keyword>
<name>A0ABV7MED7_9PROT</name>
<protein>
    <recommendedName>
        <fullName evidence="10">Flagellar protein FliL</fullName>
    </recommendedName>
</protein>
<keyword evidence="5 10" id="KW-0145">Chemotaxis</keyword>
<accession>A0ABV7MED7</accession>
<reference evidence="12" key="1">
    <citation type="journal article" date="2019" name="Int. J. Syst. Evol. Microbiol.">
        <title>The Global Catalogue of Microorganisms (GCM) 10K type strain sequencing project: providing services to taxonomists for standard genome sequencing and annotation.</title>
        <authorList>
            <consortium name="The Broad Institute Genomics Platform"/>
            <consortium name="The Broad Institute Genome Sequencing Center for Infectious Disease"/>
            <person name="Wu L."/>
            <person name="Ma J."/>
        </authorList>
    </citation>
    <scope>NUCLEOTIDE SEQUENCE [LARGE SCALE GENOMIC DNA]</scope>
    <source>
        <strain evidence="12">KCTC 22245</strain>
    </source>
</reference>
<evidence type="ECO:0000256" key="7">
    <source>
        <dbReference type="ARBA" id="ARBA00022779"/>
    </source>
</evidence>
<evidence type="ECO:0000256" key="2">
    <source>
        <dbReference type="ARBA" id="ARBA00004162"/>
    </source>
</evidence>
<feature type="transmembrane region" description="Helical" evidence="10">
    <location>
        <begin position="20"/>
        <end position="37"/>
    </location>
</feature>
<comment type="subcellular location">
    <subcellularLocation>
        <location evidence="10">Cell inner membrane</location>
    </subcellularLocation>
    <subcellularLocation>
        <location evidence="2">Cell membrane</location>
        <topology evidence="2">Single-pass membrane protein</topology>
    </subcellularLocation>
</comment>
<keyword evidence="11" id="KW-0282">Flagellum</keyword>
<evidence type="ECO:0000256" key="6">
    <source>
        <dbReference type="ARBA" id="ARBA00022692"/>
    </source>
</evidence>
<proteinExistence type="inferred from homology"/>
<comment type="similarity">
    <text evidence="3 10">Belongs to the FliL family.</text>
</comment>
<evidence type="ECO:0000256" key="3">
    <source>
        <dbReference type="ARBA" id="ARBA00008281"/>
    </source>
</evidence>
<evidence type="ECO:0000256" key="9">
    <source>
        <dbReference type="ARBA" id="ARBA00023136"/>
    </source>
</evidence>
<keyword evidence="9 10" id="KW-0472">Membrane</keyword>
<comment type="caution">
    <text evidence="11">The sequence shown here is derived from an EMBL/GenBank/DDBJ whole genome shotgun (WGS) entry which is preliminary data.</text>
</comment>
<gene>
    <name evidence="11" type="primary">fliL</name>
    <name evidence="11" type="ORF">ACFONP_11090</name>
</gene>
<evidence type="ECO:0000256" key="10">
    <source>
        <dbReference type="RuleBase" id="RU364125"/>
    </source>
</evidence>
<dbReference type="InterPro" id="IPR005503">
    <property type="entry name" value="FliL"/>
</dbReference>
<keyword evidence="8 10" id="KW-1133">Transmembrane helix</keyword>
<keyword evidence="11" id="KW-0966">Cell projection</keyword>
<keyword evidence="12" id="KW-1185">Reference proteome</keyword>
<evidence type="ECO:0000313" key="12">
    <source>
        <dbReference type="Proteomes" id="UP001595607"/>
    </source>
</evidence>
<evidence type="ECO:0000256" key="5">
    <source>
        <dbReference type="ARBA" id="ARBA00022500"/>
    </source>
</evidence>
<organism evidence="11 12">
    <name type="scientific">Parvularcula lutaonensis</name>
    <dbReference type="NCBI Taxonomy" id="491923"/>
    <lineage>
        <taxon>Bacteria</taxon>
        <taxon>Pseudomonadati</taxon>
        <taxon>Pseudomonadota</taxon>
        <taxon>Alphaproteobacteria</taxon>
        <taxon>Parvularculales</taxon>
        <taxon>Parvularculaceae</taxon>
        <taxon>Parvularcula</taxon>
    </lineage>
</organism>
<dbReference type="EMBL" id="JBHRVA010000003">
    <property type="protein sequence ID" value="MFC3303277.1"/>
    <property type="molecule type" value="Genomic_DNA"/>
</dbReference>
<dbReference type="RefSeq" id="WP_189575685.1">
    <property type="nucleotide sequence ID" value="NZ_BMXU01000002.1"/>
</dbReference>
<keyword evidence="7 10" id="KW-0283">Flagellar rotation</keyword>
<keyword evidence="11" id="KW-0969">Cilium</keyword>
<keyword evidence="6 10" id="KW-0812">Transmembrane</keyword>
<evidence type="ECO:0000313" key="11">
    <source>
        <dbReference type="EMBL" id="MFC3303277.1"/>
    </source>
</evidence>
<evidence type="ECO:0000256" key="4">
    <source>
        <dbReference type="ARBA" id="ARBA00022475"/>
    </source>
</evidence>
<evidence type="ECO:0000256" key="1">
    <source>
        <dbReference type="ARBA" id="ARBA00002254"/>
    </source>
</evidence>
<comment type="function">
    <text evidence="1 10">Controls the rotational direction of flagella during chemotaxis.</text>
</comment>
<keyword evidence="10" id="KW-0997">Cell inner membrane</keyword>
<dbReference type="Proteomes" id="UP001595607">
    <property type="component" value="Unassembled WGS sequence"/>
</dbReference>
<evidence type="ECO:0000256" key="8">
    <source>
        <dbReference type="ARBA" id="ARBA00022989"/>
    </source>
</evidence>